<reference evidence="7" key="1">
    <citation type="journal article" date="2022" name="Int. J. Syst. Evol. Microbiol.">
        <title>Anaeromyxobacter oryzae sp. nov., Anaeromyxobacter diazotrophicus sp. nov. and Anaeromyxobacter paludicola sp. nov., isolated from paddy soils.</title>
        <authorList>
            <person name="Itoh H."/>
            <person name="Xu Z."/>
            <person name="Mise K."/>
            <person name="Masuda Y."/>
            <person name="Ushijima N."/>
            <person name="Hayakawa C."/>
            <person name="Shiratori Y."/>
            <person name="Senoo K."/>
        </authorList>
    </citation>
    <scope>NUCLEOTIDE SEQUENCE [LARGE SCALE GENOMIC DNA]</scope>
    <source>
        <strain evidence="7">Red630</strain>
    </source>
</reference>
<dbReference type="PANTHER" id="PTHR43335:SF4">
    <property type="entry name" value="ABC TRANSPORTER, ATP-BINDING PROTEIN"/>
    <property type="match status" value="1"/>
</dbReference>
<evidence type="ECO:0000256" key="1">
    <source>
        <dbReference type="ARBA" id="ARBA00005417"/>
    </source>
</evidence>
<gene>
    <name evidence="6" type="ORF">AMPC_20120</name>
</gene>
<evidence type="ECO:0000313" key="6">
    <source>
        <dbReference type="EMBL" id="BDG08899.1"/>
    </source>
</evidence>
<dbReference type="InterPro" id="IPR027417">
    <property type="entry name" value="P-loop_NTPase"/>
</dbReference>
<feature type="domain" description="ABC transporter" evidence="5">
    <location>
        <begin position="2"/>
        <end position="231"/>
    </location>
</feature>
<organism evidence="6 7">
    <name type="scientific">Anaeromyxobacter paludicola</name>
    <dbReference type="NCBI Taxonomy" id="2918171"/>
    <lineage>
        <taxon>Bacteria</taxon>
        <taxon>Pseudomonadati</taxon>
        <taxon>Myxococcota</taxon>
        <taxon>Myxococcia</taxon>
        <taxon>Myxococcales</taxon>
        <taxon>Cystobacterineae</taxon>
        <taxon>Anaeromyxobacteraceae</taxon>
        <taxon>Anaeromyxobacter</taxon>
    </lineage>
</organism>
<dbReference type="PROSITE" id="PS50893">
    <property type="entry name" value="ABC_TRANSPORTER_2"/>
    <property type="match status" value="1"/>
</dbReference>
<dbReference type="EMBL" id="AP025592">
    <property type="protein sequence ID" value="BDG08899.1"/>
    <property type="molecule type" value="Genomic_DNA"/>
</dbReference>
<dbReference type="SUPFAM" id="SSF52540">
    <property type="entry name" value="P-loop containing nucleoside triphosphate hydrolases"/>
    <property type="match status" value="1"/>
</dbReference>
<protein>
    <recommendedName>
        <fullName evidence="5">ABC transporter domain-containing protein</fullName>
    </recommendedName>
</protein>
<name>A0ABM7XAM4_9BACT</name>
<accession>A0ABM7XAM4</accession>
<dbReference type="CDD" id="cd03230">
    <property type="entry name" value="ABC_DR_subfamily_A"/>
    <property type="match status" value="1"/>
</dbReference>
<dbReference type="PANTHER" id="PTHR43335">
    <property type="entry name" value="ABC TRANSPORTER, ATP-BINDING PROTEIN"/>
    <property type="match status" value="1"/>
</dbReference>
<sequence>MIEVSNLTKRYRDLTAVDGLSFTVGKGEVVGFLGPNGAGKSTTMRILTGFLPATSGTARVAGFDVFEEPLEVKRRIGYLPESPPVYVDLTVRAYLRFCAELKQLPRARVPGEVDRVAARTGVDGVMDRVIGNLSKGYRQRVGLAQALLGDPEVLVLDEPTVGLDPLQIREVRTLIRSLAGKHTVILSTHILPEVAMTCEKVLVVNRGRLVDYDTLGGLIEKHLPGRKVTLDDIAFLEEIYGKLVEAPPAGAAGEVRP</sequence>
<evidence type="ECO:0000259" key="5">
    <source>
        <dbReference type="PROSITE" id="PS50893"/>
    </source>
</evidence>
<evidence type="ECO:0000256" key="4">
    <source>
        <dbReference type="ARBA" id="ARBA00022840"/>
    </source>
</evidence>
<evidence type="ECO:0000256" key="3">
    <source>
        <dbReference type="ARBA" id="ARBA00022741"/>
    </source>
</evidence>
<evidence type="ECO:0000313" key="7">
    <source>
        <dbReference type="Proteomes" id="UP001162734"/>
    </source>
</evidence>
<dbReference type="Gene3D" id="3.40.50.300">
    <property type="entry name" value="P-loop containing nucleotide triphosphate hydrolases"/>
    <property type="match status" value="1"/>
</dbReference>
<keyword evidence="3" id="KW-0547">Nucleotide-binding</keyword>
<keyword evidence="4" id="KW-0067">ATP-binding</keyword>
<comment type="similarity">
    <text evidence="1">Belongs to the ABC transporter superfamily.</text>
</comment>
<dbReference type="InterPro" id="IPR003593">
    <property type="entry name" value="AAA+_ATPase"/>
</dbReference>
<dbReference type="Proteomes" id="UP001162734">
    <property type="component" value="Chromosome"/>
</dbReference>
<keyword evidence="2" id="KW-0813">Transport</keyword>
<keyword evidence="7" id="KW-1185">Reference proteome</keyword>
<dbReference type="SMART" id="SM00382">
    <property type="entry name" value="AAA"/>
    <property type="match status" value="1"/>
</dbReference>
<evidence type="ECO:0000256" key="2">
    <source>
        <dbReference type="ARBA" id="ARBA00022448"/>
    </source>
</evidence>
<proteinExistence type="inferred from homology"/>
<dbReference type="RefSeq" id="WP_248346206.1">
    <property type="nucleotide sequence ID" value="NZ_AP025592.1"/>
</dbReference>
<dbReference type="InterPro" id="IPR003439">
    <property type="entry name" value="ABC_transporter-like_ATP-bd"/>
</dbReference>
<dbReference type="Pfam" id="PF00005">
    <property type="entry name" value="ABC_tran"/>
    <property type="match status" value="1"/>
</dbReference>